<protein>
    <submittedName>
        <fullName evidence="8">2OG-Fe(II) oxygenase</fullName>
    </submittedName>
</protein>
<dbReference type="EMBL" id="JAGSPA010000002">
    <property type="protein sequence ID" value="MBV7256514.1"/>
    <property type="molecule type" value="Genomic_DNA"/>
</dbReference>
<keyword evidence="2" id="KW-0479">Metal-binding</keyword>
<keyword evidence="5" id="KW-0560">Oxidoreductase</keyword>
<evidence type="ECO:0000256" key="1">
    <source>
        <dbReference type="ARBA" id="ARBA00001961"/>
    </source>
</evidence>
<evidence type="ECO:0000256" key="3">
    <source>
        <dbReference type="ARBA" id="ARBA00022896"/>
    </source>
</evidence>
<evidence type="ECO:0000256" key="6">
    <source>
        <dbReference type="ARBA" id="ARBA00023004"/>
    </source>
</evidence>
<evidence type="ECO:0000256" key="2">
    <source>
        <dbReference type="ARBA" id="ARBA00022723"/>
    </source>
</evidence>
<sequence>MIVWSPAMSADAAERLKAAPAVQRVPTPKLDLYRRRDFLDPDECAAIIAHIDRNRQPSTIVDDYGGENNFRTSETSHFDGDDVLIDTINRRLSDFLGIDAVFGEPMQGQRYAAGQEFKAHTDYFDPGGAAMREIRATAGQRTWTAMIYLNAPDAGGATRFKVIRKSIQPQTGTLLVWNNLKADGTVNSATLHHGMKVRAGVKYIITKWFCERPWSPA</sequence>
<organism evidence="8 9">
    <name type="scientific">Pacificimonas pallii</name>
    <dbReference type="NCBI Taxonomy" id="2827236"/>
    <lineage>
        <taxon>Bacteria</taxon>
        <taxon>Pseudomonadati</taxon>
        <taxon>Pseudomonadota</taxon>
        <taxon>Alphaproteobacteria</taxon>
        <taxon>Sphingomonadales</taxon>
        <taxon>Sphingosinicellaceae</taxon>
        <taxon>Pacificimonas</taxon>
    </lineage>
</organism>
<evidence type="ECO:0000256" key="5">
    <source>
        <dbReference type="ARBA" id="ARBA00023002"/>
    </source>
</evidence>
<gene>
    <name evidence="8" type="ORF">KCG44_06915</name>
</gene>
<feature type="domain" description="Fe2OG dioxygenase" evidence="7">
    <location>
        <begin position="102"/>
        <end position="211"/>
    </location>
</feature>
<dbReference type="PROSITE" id="PS51471">
    <property type="entry name" value="FE2OG_OXY"/>
    <property type="match status" value="1"/>
</dbReference>
<dbReference type="Pfam" id="PF13640">
    <property type="entry name" value="2OG-FeII_Oxy_3"/>
    <property type="match status" value="1"/>
</dbReference>
<evidence type="ECO:0000256" key="4">
    <source>
        <dbReference type="ARBA" id="ARBA00022964"/>
    </source>
</evidence>
<evidence type="ECO:0000313" key="8">
    <source>
        <dbReference type="EMBL" id="MBV7256514.1"/>
    </source>
</evidence>
<dbReference type="SMART" id="SM00702">
    <property type="entry name" value="P4Hc"/>
    <property type="match status" value="1"/>
</dbReference>
<dbReference type="InterPro" id="IPR044862">
    <property type="entry name" value="Pro_4_hyd_alph_FE2OG_OXY"/>
</dbReference>
<keyword evidence="4" id="KW-0223">Dioxygenase</keyword>
<comment type="caution">
    <text evidence="8">The sequence shown here is derived from an EMBL/GenBank/DDBJ whole genome shotgun (WGS) entry which is preliminary data.</text>
</comment>
<keyword evidence="9" id="KW-1185">Reference proteome</keyword>
<dbReference type="PANTHER" id="PTHR10869">
    <property type="entry name" value="PROLYL 4-HYDROXYLASE ALPHA SUBUNIT"/>
    <property type="match status" value="1"/>
</dbReference>
<evidence type="ECO:0000259" key="7">
    <source>
        <dbReference type="PROSITE" id="PS51471"/>
    </source>
</evidence>
<comment type="cofactor">
    <cofactor evidence="1">
        <name>L-ascorbate</name>
        <dbReference type="ChEBI" id="CHEBI:38290"/>
    </cofactor>
</comment>
<name>A0ABS6SDN0_9SPHN</name>
<proteinExistence type="predicted"/>
<dbReference type="InterPro" id="IPR006620">
    <property type="entry name" value="Pro_4_hyd_alph"/>
</dbReference>
<keyword evidence="6" id="KW-0408">Iron</keyword>
<accession>A0ABS6SDN0</accession>
<dbReference type="InterPro" id="IPR045054">
    <property type="entry name" value="P4HA-like"/>
</dbReference>
<dbReference type="Proteomes" id="UP000722336">
    <property type="component" value="Unassembled WGS sequence"/>
</dbReference>
<evidence type="ECO:0000313" key="9">
    <source>
        <dbReference type="Proteomes" id="UP000722336"/>
    </source>
</evidence>
<dbReference type="InterPro" id="IPR005123">
    <property type="entry name" value="Oxoglu/Fe-dep_dioxygenase_dom"/>
</dbReference>
<dbReference type="RefSeq" id="WP_218445159.1">
    <property type="nucleotide sequence ID" value="NZ_JAGSPA010000002.1"/>
</dbReference>
<reference evidence="8 9" key="1">
    <citation type="submission" date="2021-04" db="EMBL/GenBank/DDBJ databases">
        <authorList>
            <person name="Pira H."/>
            <person name="Risdian C."/>
            <person name="Wink J."/>
        </authorList>
    </citation>
    <scope>NUCLEOTIDE SEQUENCE [LARGE SCALE GENOMIC DNA]</scope>
    <source>
        <strain evidence="8 9">WHA3</strain>
    </source>
</reference>
<keyword evidence="3" id="KW-0847">Vitamin C</keyword>
<dbReference type="PANTHER" id="PTHR10869:SF246">
    <property type="entry name" value="TRANSMEMBRANE PROLYL 4-HYDROXYLASE"/>
    <property type="match status" value="1"/>
</dbReference>